<gene>
    <name evidence="1" type="ORF">SAMN05446037_101044</name>
</gene>
<dbReference type="AlphaFoldDB" id="A0A239EJX4"/>
<name>A0A239EJX4_9FIRM</name>
<keyword evidence="2" id="KW-1185">Reference proteome</keyword>
<accession>A0A239EJX4</accession>
<protein>
    <submittedName>
        <fullName evidence="1">Uncharacterized protein</fullName>
    </submittedName>
</protein>
<reference evidence="1 2" key="1">
    <citation type="submission" date="2017-06" db="EMBL/GenBank/DDBJ databases">
        <authorList>
            <person name="Kim H.J."/>
            <person name="Triplett B.A."/>
        </authorList>
    </citation>
    <scope>NUCLEOTIDE SEQUENCE [LARGE SCALE GENOMIC DNA]</scope>
    <source>
        <strain evidence="1 2">SCA</strain>
    </source>
</reference>
<organism evidence="1 2">
    <name type="scientific">Anaerovirgula multivorans</name>
    <dbReference type="NCBI Taxonomy" id="312168"/>
    <lineage>
        <taxon>Bacteria</taxon>
        <taxon>Bacillati</taxon>
        <taxon>Bacillota</taxon>
        <taxon>Clostridia</taxon>
        <taxon>Peptostreptococcales</taxon>
        <taxon>Natronincolaceae</taxon>
        <taxon>Anaerovirgula</taxon>
    </lineage>
</organism>
<proteinExistence type="predicted"/>
<dbReference type="Proteomes" id="UP000198304">
    <property type="component" value="Unassembled WGS sequence"/>
</dbReference>
<evidence type="ECO:0000313" key="1">
    <source>
        <dbReference type="EMBL" id="SNS44202.1"/>
    </source>
</evidence>
<dbReference type="EMBL" id="FZOJ01000010">
    <property type="protein sequence ID" value="SNS44202.1"/>
    <property type="molecule type" value="Genomic_DNA"/>
</dbReference>
<sequence length="30" mass="3351">MKKIQGAVIGAIVSQQILMESKLRSNKTDY</sequence>
<evidence type="ECO:0000313" key="2">
    <source>
        <dbReference type="Proteomes" id="UP000198304"/>
    </source>
</evidence>